<dbReference type="PANTHER" id="PTHR43774:SF1">
    <property type="entry name" value="PEPTIDE METHIONINE SULFOXIDE REDUCTASE MSRA 2"/>
    <property type="match status" value="1"/>
</dbReference>
<accession>A0A2H0B4Y6</accession>
<feature type="domain" description="Peptide methionine sulphoxide reductase MsrA" evidence="5">
    <location>
        <begin position="4"/>
        <end position="156"/>
    </location>
</feature>
<keyword evidence="1 4" id="KW-0560">Oxidoreductase</keyword>
<dbReference type="Pfam" id="PF01625">
    <property type="entry name" value="PMSR"/>
    <property type="match status" value="1"/>
</dbReference>
<dbReference type="AlphaFoldDB" id="A0A2H0B4Y6"/>
<dbReference type="InterPro" id="IPR036509">
    <property type="entry name" value="Met_Sox_Rdtase_MsrA_sf"/>
</dbReference>
<comment type="function">
    <text evidence="4">Has an important function as a repair enzyme for proteins that have been inactivated by oxidation. Catalyzes the reversible oxidation-reduction of methionine sulfoxide in proteins to methionine.</text>
</comment>
<sequence>MQSIILGSGCFWCSEAVFQRVKGIVKVTSGYAGGKIVNPNYNQVCSGQTGHAEVVKLDYDPSLVSLDKILDIFWQIHDPTSLNQQGADIGTQYRSIVFYTDSKQKQVIQNSKTITQQEIYPDKKIVTEIKKLDVFYPAELYHQNYFNKHPDQAYCQIVIKPKVEKISKI</sequence>
<comment type="caution">
    <text evidence="6">The sequence shown here is derived from an EMBL/GenBank/DDBJ whole genome shotgun (WGS) entry which is preliminary data.</text>
</comment>
<dbReference type="InterPro" id="IPR002569">
    <property type="entry name" value="Met_Sox_Rdtase_MsrA_dom"/>
</dbReference>
<organism evidence="6 7">
    <name type="scientific">Candidatus Beckwithbacteria bacterium CG23_combo_of_CG06-09_8_20_14_all_34_8</name>
    <dbReference type="NCBI Taxonomy" id="1974497"/>
    <lineage>
        <taxon>Bacteria</taxon>
        <taxon>Candidatus Beckwithiibacteriota</taxon>
    </lineage>
</organism>
<evidence type="ECO:0000313" key="6">
    <source>
        <dbReference type="EMBL" id="PIP52743.1"/>
    </source>
</evidence>
<proteinExistence type="inferred from homology"/>
<gene>
    <name evidence="4 6" type="primary">msrA</name>
    <name evidence="6" type="ORF">COX08_04765</name>
</gene>
<dbReference type="EMBL" id="PCSR01000114">
    <property type="protein sequence ID" value="PIP52743.1"/>
    <property type="molecule type" value="Genomic_DNA"/>
</dbReference>
<evidence type="ECO:0000256" key="3">
    <source>
        <dbReference type="ARBA" id="ARBA00048782"/>
    </source>
</evidence>
<name>A0A2H0B4Y6_9BACT</name>
<dbReference type="EC" id="1.8.4.11" evidence="4"/>
<feature type="active site" evidence="4">
    <location>
        <position position="10"/>
    </location>
</feature>
<comment type="similarity">
    <text evidence="4">Belongs to the MsrA Met sulfoxide reductase family.</text>
</comment>
<dbReference type="HAMAP" id="MF_01401">
    <property type="entry name" value="MsrA"/>
    <property type="match status" value="1"/>
</dbReference>
<evidence type="ECO:0000256" key="4">
    <source>
        <dbReference type="HAMAP-Rule" id="MF_01401"/>
    </source>
</evidence>
<dbReference type="PANTHER" id="PTHR43774">
    <property type="entry name" value="PEPTIDE METHIONINE SULFOXIDE REDUCTASE"/>
    <property type="match status" value="1"/>
</dbReference>
<dbReference type="Gene3D" id="3.30.1060.10">
    <property type="entry name" value="Peptide methionine sulphoxide reductase MsrA"/>
    <property type="match status" value="1"/>
</dbReference>
<evidence type="ECO:0000256" key="1">
    <source>
        <dbReference type="ARBA" id="ARBA00023002"/>
    </source>
</evidence>
<dbReference type="GO" id="GO:0033744">
    <property type="term" value="F:L-methionine:thioredoxin-disulfide S-oxidoreductase activity"/>
    <property type="evidence" value="ECO:0007669"/>
    <property type="project" value="RHEA"/>
</dbReference>
<comment type="catalytic activity">
    <reaction evidence="3 4">
        <text>[thioredoxin]-disulfide + L-methionine + H2O = L-methionine (S)-S-oxide + [thioredoxin]-dithiol</text>
        <dbReference type="Rhea" id="RHEA:19993"/>
        <dbReference type="Rhea" id="RHEA-COMP:10698"/>
        <dbReference type="Rhea" id="RHEA-COMP:10700"/>
        <dbReference type="ChEBI" id="CHEBI:15377"/>
        <dbReference type="ChEBI" id="CHEBI:29950"/>
        <dbReference type="ChEBI" id="CHEBI:50058"/>
        <dbReference type="ChEBI" id="CHEBI:57844"/>
        <dbReference type="ChEBI" id="CHEBI:58772"/>
        <dbReference type="EC" id="1.8.4.11"/>
    </reaction>
</comment>
<evidence type="ECO:0000256" key="2">
    <source>
        <dbReference type="ARBA" id="ARBA00047806"/>
    </source>
</evidence>
<comment type="catalytic activity">
    <reaction evidence="2 4">
        <text>L-methionyl-[protein] + [thioredoxin]-disulfide + H2O = L-methionyl-(S)-S-oxide-[protein] + [thioredoxin]-dithiol</text>
        <dbReference type="Rhea" id="RHEA:14217"/>
        <dbReference type="Rhea" id="RHEA-COMP:10698"/>
        <dbReference type="Rhea" id="RHEA-COMP:10700"/>
        <dbReference type="Rhea" id="RHEA-COMP:12313"/>
        <dbReference type="Rhea" id="RHEA-COMP:12315"/>
        <dbReference type="ChEBI" id="CHEBI:15377"/>
        <dbReference type="ChEBI" id="CHEBI:16044"/>
        <dbReference type="ChEBI" id="CHEBI:29950"/>
        <dbReference type="ChEBI" id="CHEBI:44120"/>
        <dbReference type="ChEBI" id="CHEBI:50058"/>
        <dbReference type="EC" id="1.8.4.11"/>
    </reaction>
</comment>
<dbReference type="NCBIfam" id="TIGR00401">
    <property type="entry name" value="msrA"/>
    <property type="match status" value="1"/>
</dbReference>
<evidence type="ECO:0000259" key="5">
    <source>
        <dbReference type="Pfam" id="PF01625"/>
    </source>
</evidence>
<protein>
    <recommendedName>
        <fullName evidence="4">Peptide methionine sulfoxide reductase MsrA</fullName>
        <shortName evidence="4">Protein-methionine-S-oxide reductase</shortName>
        <ecNumber evidence="4">1.8.4.11</ecNumber>
    </recommendedName>
    <alternativeName>
        <fullName evidence="4">Peptide-methionine (S)-S-oxide reductase</fullName>
        <shortName evidence="4">Peptide Met(O) reductase</shortName>
    </alternativeName>
</protein>
<evidence type="ECO:0000313" key="7">
    <source>
        <dbReference type="Proteomes" id="UP000229459"/>
    </source>
</evidence>
<dbReference type="SUPFAM" id="SSF55068">
    <property type="entry name" value="Peptide methionine sulfoxide reductase"/>
    <property type="match status" value="1"/>
</dbReference>
<dbReference type="GO" id="GO:0008113">
    <property type="term" value="F:peptide-methionine (S)-S-oxide reductase activity"/>
    <property type="evidence" value="ECO:0007669"/>
    <property type="project" value="UniProtKB-UniRule"/>
</dbReference>
<dbReference type="Proteomes" id="UP000229459">
    <property type="component" value="Unassembled WGS sequence"/>
</dbReference>
<reference evidence="6 7" key="1">
    <citation type="submission" date="2017-09" db="EMBL/GenBank/DDBJ databases">
        <title>Depth-based differentiation of microbial function through sediment-hosted aquifers and enrichment of novel symbionts in the deep terrestrial subsurface.</title>
        <authorList>
            <person name="Probst A.J."/>
            <person name="Ladd B."/>
            <person name="Jarett J.K."/>
            <person name="Geller-Mcgrath D.E."/>
            <person name="Sieber C.M."/>
            <person name="Emerson J.B."/>
            <person name="Anantharaman K."/>
            <person name="Thomas B.C."/>
            <person name="Malmstrom R."/>
            <person name="Stieglmeier M."/>
            <person name="Klingl A."/>
            <person name="Woyke T."/>
            <person name="Ryan C.M."/>
            <person name="Banfield J.F."/>
        </authorList>
    </citation>
    <scope>NUCLEOTIDE SEQUENCE [LARGE SCALE GENOMIC DNA]</scope>
    <source>
        <strain evidence="6">CG23_combo_of_CG06-09_8_20_14_all_34_8</strain>
    </source>
</reference>